<dbReference type="Proteomes" id="UP000494165">
    <property type="component" value="Unassembled WGS sequence"/>
</dbReference>
<dbReference type="OrthoDB" id="8735401at2759"/>
<feature type="compositionally biased region" description="Polar residues" evidence="1">
    <location>
        <begin position="1"/>
        <end position="19"/>
    </location>
</feature>
<evidence type="ECO:0000313" key="4">
    <source>
        <dbReference type="Proteomes" id="UP000494165"/>
    </source>
</evidence>
<dbReference type="PANTHER" id="PTHR16277:SF7">
    <property type="entry name" value="RE12330P"/>
    <property type="match status" value="1"/>
</dbReference>
<evidence type="ECO:0000256" key="1">
    <source>
        <dbReference type="SAM" id="MobiDB-lite"/>
    </source>
</evidence>
<dbReference type="AlphaFoldDB" id="A0A8S1D3D3"/>
<keyword evidence="4" id="KW-1185">Reference proteome</keyword>
<dbReference type="GO" id="GO:0005634">
    <property type="term" value="C:nucleus"/>
    <property type="evidence" value="ECO:0007669"/>
    <property type="project" value="TreeGrafter"/>
</dbReference>
<evidence type="ECO:0000259" key="2">
    <source>
        <dbReference type="PROSITE" id="PS51053"/>
    </source>
</evidence>
<feature type="region of interest" description="Disordered" evidence="1">
    <location>
        <begin position="221"/>
        <end position="287"/>
    </location>
</feature>
<evidence type="ECO:0000313" key="3">
    <source>
        <dbReference type="EMBL" id="CAB3374865.1"/>
    </source>
</evidence>
<dbReference type="PANTHER" id="PTHR16277">
    <property type="entry name" value="CELL DIVISION CYCLE ASSOCIATED PROTEIN 4/SERTA DOMAIN-CONTAINING PROTEIN 2"/>
    <property type="match status" value="1"/>
</dbReference>
<dbReference type="EMBL" id="CADEPI010000104">
    <property type="protein sequence ID" value="CAB3374865.1"/>
    <property type="molecule type" value="Genomic_DNA"/>
</dbReference>
<name>A0A8S1D3D3_9INSE</name>
<dbReference type="InterPro" id="IPR052262">
    <property type="entry name" value="E2F-SERTA_domain_protein"/>
</dbReference>
<comment type="caution">
    <text evidence="3">The sequence shown here is derived from an EMBL/GenBank/DDBJ whole genome shotgun (WGS) entry which is preliminary data.</text>
</comment>
<sequence>MWSDQASTPICPNSQQQVPMTGLQAKRKRDEEEESSLPALKCGRGVAWPSAARPTPRLVPVRESLWTLEDNSPPDSDEEEEDDDELDELEGRSKQYLYPEQAASPASPVAFYRSSGDPYSPPPHRFIGGRCWSQQYCYQPQTHSPTPTQTIRCAENGKSYLELGSAASTVVKSRMAVYRQQRQNVFSLSMLKLARFRQYPDPSLHRSVLICNTLRRIERETEQEKVEAPPAAAAPQQPPYQQPIAYPATPPPQEVPFFEPSLRDLASPAPRVTPFPSPAHPGAEESVSSSINWSSVLSLSSQSDLDPLNNNGAASAGALGDDLDNEWRLGSDDSVLKSLERTTLVHQAGVNGEELVDSLMQVLVGT</sequence>
<dbReference type="InterPro" id="IPR009263">
    <property type="entry name" value="SERTA_dom"/>
</dbReference>
<gene>
    <name evidence="3" type="ORF">CLODIP_2_CD00779</name>
</gene>
<proteinExistence type="predicted"/>
<feature type="compositionally biased region" description="Acidic residues" evidence="1">
    <location>
        <begin position="75"/>
        <end position="88"/>
    </location>
</feature>
<accession>A0A8S1D3D3</accession>
<feature type="domain" description="SERTA" evidence="2">
    <location>
        <begin position="178"/>
        <end position="225"/>
    </location>
</feature>
<reference evidence="3 4" key="1">
    <citation type="submission" date="2020-04" db="EMBL/GenBank/DDBJ databases">
        <authorList>
            <person name="Alioto T."/>
            <person name="Alioto T."/>
            <person name="Gomez Garrido J."/>
        </authorList>
    </citation>
    <scope>NUCLEOTIDE SEQUENCE [LARGE SCALE GENOMIC DNA]</scope>
</reference>
<protein>
    <recommendedName>
        <fullName evidence="2">SERTA domain-containing protein</fullName>
    </recommendedName>
</protein>
<organism evidence="3 4">
    <name type="scientific">Cloeon dipterum</name>
    <dbReference type="NCBI Taxonomy" id="197152"/>
    <lineage>
        <taxon>Eukaryota</taxon>
        <taxon>Metazoa</taxon>
        <taxon>Ecdysozoa</taxon>
        <taxon>Arthropoda</taxon>
        <taxon>Hexapoda</taxon>
        <taxon>Insecta</taxon>
        <taxon>Pterygota</taxon>
        <taxon>Palaeoptera</taxon>
        <taxon>Ephemeroptera</taxon>
        <taxon>Pisciforma</taxon>
        <taxon>Baetidae</taxon>
        <taxon>Cloeon</taxon>
    </lineage>
</organism>
<feature type="region of interest" description="Disordered" evidence="1">
    <location>
        <begin position="1"/>
        <end position="117"/>
    </location>
</feature>
<dbReference type="Pfam" id="PF06031">
    <property type="entry name" value="SERTA"/>
    <property type="match status" value="1"/>
</dbReference>
<dbReference type="PROSITE" id="PS51053">
    <property type="entry name" value="SERTA"/>
    <property type="match status" value="1"/>
</dbReference>